<sequence>MTEEFSWTGKSVLVTGGAGFIGSHLVELLVAAGARVTVLDTLASGRRDNLVSVSDSITLTQQDIRRVAWTQHLSTHPADVIFHLAANAYVPPSVAFPSFDFETNCVATFRLLEALRTMQWPGRLVFASSAAVYGNAVRAPIREDDPTVPISPYGAGKLAAERYLAIYGALYGLEVASVRFFSAYGPRQRKQVVFDLLSKLRDNRRSLVIHGDGTQVRDFLYVKDAALSAMTVAARAPMSGEAYNVGAGREYTIDILAKSLCEQLGVSPEIRYTGVNRPGDPEKLVVDITRLKSLGYQPRFDFEEGLATVVEWFRETTGASWE</sequence>
<reference evidence="2" key="2">
    <citation type="journal article" date="2022" name="BMC Genomics">
        <title>Comparative genome analysis of mycobacteria focusing on tRNA and non-coding RNA.</title>
        <authorList>
            <person name="Behra P.R.K."/>
            <person name="Pettersson B.M.F."/>
            <person name="Ramesh M."/>
            <person name="Das S."/>
            <person name="Dasgupta S."/>
            <person name="Kirsebom L.A."/>
        </authorList>
    </citation>
    <scope>NUCLEOTIDE SEQUENCE</scope>
    <source>
        <strain evidence="2">DSM 45406</strain>
    </source>
</reference>
<keyword evidence="3" id="KW-0456">Lyase</keyword>
<dbReference type="EC" id="4.2.1.47" evidence="3"/>
<keyword evidence="4" id="KW-1185">Reference proteome</keyword>
<dbReference type="EMBL" id="CP092427">
    <property type="protein sequence ID" value="ULP36317.1"/>
    <property type="molecule type" value="Genomic_DNA"/>
</dbReference>
<dbReference type="Proteomes" id="UP001055159">
    <property type="component" value="Chromosome"/>
</dbReference>
<dbReference type="EMBL" id="JACKRN010000630">
    <property type="protein sequence ID" value="MCV7071979.1"/>
    <property type="molecule type" value="Genomic_DNA"/>
</dbReference>
<organism evidence="2 5">
    <name type="scientific">Mycolicibacterium rufum</name>
    <dbReference type="NCBI Taxonomy" id="318424"/>
    <lineage>
        <taxon>Bacteria</taxon>
        <taxon>Bacillati</taxon>
        <taxon>Actinomycetota</taxon>
        <taxon>Actinomycetes</taxon>
        <taxon>Mycobacteriales</taxon>
        <taxon>Mycobacteriaceae</taxon>
        <taxon>Mycolicibacterium</taxon>
    </lineage>
</organism>
<evidence type="ECO:0000313" key="2">
    <source>
        <dbReference type="EMBL" id="MCV7071979.1"/>
    </source>
</evidence>
<dbReference type="InterPro" id="IPR016040">
    <property type="entry name" value="NAD(P)-bd_dom"/>
</dbReference>
<name>A0A9X3BIC4_9MYCO</name>
<dbReference type="PANTHER" id="PTHR43000">
    <property type="entry name" value="DTDP-D-GLUCOSE 4,6-DEHYDRATASE-RELATED"/>
    <property type="match status" value="1"/>
</dbReference>
<dbReference type="Proteomes" id="UP001140272">
    <property type="component" value="Unassembled WGS sequence"/>
</dbReference>
<gene>
    <name evidence="2" type="ORF">H7H73_17940</name>
    <name evidence="3" type="ORF">MJO55_24400</name>
</gene>
<dbReference type="SUPFAM" id="SSF51735">
    <property type="entry name" value="NAD(P)-binding Rossmann-fold domains"/>
    <property type="match status" value="1"/>
</dbReference>
<reference evidence="2" key="1">
    <citation type="submission" date="2020-07" db="EMBL/GenBank/DDBJ databases">
        <authorList>
            <person name="Pettersson B.M.F."/>
            <person name="Behra P.R.K."/>
            <person name="Ramesh M."/>
            <person name="Das S."/>
            <person name="Dasgupta S."/>
            <person name="Kirsebom L.A."/>
        </authorList>
    </citation>
    <scope>NUCLEOTIDE SEQUENCE</scope>
    <source>
        <strain evidence="2">DSM 45406</strain>
    </source>
</reference>
<protein>
    <submittedName>
        <fullName evidence="2">GDP-mannose 4,6-dehydratase</fullName>
        <ecNumber evidence="3">4.2.1.47</ecNumber>
    </submittedName>
</protein>
<evidence type="ECO:0000313" key="3">
    <source>
        <dbReference type="EMBL" id="ULP36317.1"/>
    </source>
</evidence>
<evidence type="ECO:0000259" key="1">
    <source>
        <dbReference type="Pfam" id="PF16363"/>
    </source>
</evidence>
<accession>A0A9X3BIC4</accession>
<dbReference type="Gene3D" id="3.40.50.720">
    <property type="entry name" value="NAD(P)-binding Rossmann-like Domain"/>
    <property type="match status" value="1"/>
</dbReference>
<reference evidence="3" key="3">
    <citation type="submission" date="2022-08" db="EMBL/GenBank/DDBJ databases">
        <title>Whole genome sequencing of non-tuberculosis mycobacteria type-strains.</title>
        <authorList>
            <person name="Igarashi Y."/>
            <person name="Osugi A."/>
            <person name="Mitarai S."/>
        </authorList>
    </citation>
    <scope>NUCLEOTIDE SEQUENCE</scope>
    <source>
        <strain evidence="3">JCM 16372</strain>
    </source>
</reference>
<dbReference type="GO" id="GO:0008446">
    <property type="term" value="F:GDP-mannose 4,6-dehydratase activity"/>
    <property type="evidence" value="ECO:0007669"/>
    <property type="project" value="UniProtKB-EC"/>
</dbReference>
<dbReference type="InterPro" id="IPR036291">
    <property type="entry name" value="NAD(P)-bd_dom_sf"/>
</dbReference>
<evidence type="ECO:0000313" key="4">
    <source>
        <dbReference type="Proteomes" id="UP001055159"/>
    </source>
</evidence>
<dbReference type="AlphaFoldDB" id="A0A9X3BIC4"/>
<proteinExistence type="predicted"/>
<feature type="domain" description="NAD(P)-binding" evidence="1">
    <location>
        <begin position="13"/>
        <end position="307"/>
    </location>
</feature>
<evidence type="ECO:0000313" key="5">
    <source>
        <dbReference type="Proteomes" id="UP001140272"/>
    </source>
</evidence>
<dbReference type="RefSeq" id="WP_043415604.1">
    <property type="nucleotide sequence ID" value="NZ_CP092427.2"/>
</dbReference>
<dbReference type="Pfam" id="PF16363">
    <property type="entry name" value="GDP_Man_Dehyd"/>
    <property type="match status" value="1"/>
</dbReference>